<protein>
    <recommendedName>
        <fullName evidence="3">Carboxylic ester hydrolase</fullName>
        <ecNumber evidence="3">3.1.1.-</ecNumber>
    </recommendedName>
</protein>
<dbReference type="InterPro" id="IPR002018">
    <property type="entry name" value="CarbesteraseB"/>
</dbReference>
<dbReference type="EMBL" id="CP089983">
    <property type="protein sequence ID" value="WXB00795.1"/>
    <property type="molecule type" value="Genomic_DNA"/>
</dbReference>
<evidence type="ECO:0000313" key="5">
    <source>
        <dbReference type="EMBL" id="WXB00795.1"/>
    </source>
</evidence>
<keyword evidence="2 3" id="KW-0378">Hydrolase</keyword>
<dbReference type="InterPro" id="IPR050309">
    <property type="entry name" value="Type-B_Carboxylest/Lipase"/>
</dbReference>
<reference evidence="5" key="1">
    <citation type="submission" date="2021-12" db="EMBL/GenBank/DDBJ databases">
        <title>Discovery of the Pendulisporaceae a myxobacterial family with distinct sporulation behavior and unique specialized metabolism.</title>
        <authorList>
            <person name="Garcia R."/>
            <person name="Popoff A."/>
            <person name="Bader C.D."/>
            <person name="Loehr J."/>
            <person name="Walesch S."/>
            <person name="Walt C."/>
            <person name="Boldt J."/>
            <person name="Bunk B."/>
            <person name="Haeckl F.J.F.P.J."/>
            <person name="Gunesch A.P."/>
            <person name="Birkelbach J."/>
            <person name="Nuebel U."/>
            <person name="Pietschmann T."/>
            <person name="Bach T."/>
            <person name="Mueller R."/>
        </authorList>
    </citation>
    <scope>NUCLEOTIDE SEQUENCE</scope>
    <source>
        <strain evidence="5">MSr11367</strain>
    </source>
</reference>
<feature type="domain" description="Carboxylesterase type B" evidence="4">
    <location>
        <begin position="18"/>
        <end position="482"/>
    </location>
</feature>
<evidence type="ECO:0000256" key="2">
    <source>
        <dbReference type="ARBA" id="ARBA00022801"/>
    </source>
</evidence>
<dbReference type="RefSeq" id="WP_394830397.1">
    <property type="nucleotide sequence ID" value="NZ_CP089983.1"/>
</dbReference>
<dbReference type="Pfam" id="PF00135">
    <property type="entry name" value="COesterase"/>
    <property type="match status" value="1"/>
</dbReference>
<gene>
    <name evidence="5" type="ORF">LVJ94_28220</name>
</gene>
<dbReference type="PROSITE" id="PS00122">
    <property type="entry name" value="CARBOXYLESTERASE_B_1"/>
    <property type="match status" value="1"/>
</dbReference>
<organism evidence="5 6">
    <name type="scientific">Pendulispora rubella</name>
    <dbReference type="NCBI Taxonomy" id="2741070"/>
    <lineage>
        <taxon>Bacteria</taxon>
        <taxon>Pseudomonadati</taxon>
        <taxon>Myxococcota</taxon>
        <taxon>Myxococcia</taxon>
        <taxon>Myxococcales</taxon>
        <taxon>Sorangiineae</taxon>
        <taxon>Pendulisporaceae</taxon>
        <taxon>Pendulispora</taxon>
    </lineage>
</organism>
<dbReference type="Gene3D" id="3.40.50.1820">
    <property type="entry name" value="alpha/beta hydrolase"/>
    <property type="match status" value="1"/>
</dbReference>
<proteinExistence type="inferred from homology"/>
<evidence type="ECO:0000313" key="6">
    <source>
        <dbReference type="Proteomes" id="UP001374803"/>
    </source>
</evidence>
<dbReference type="InterPro" id="IPR019826">
    <property type="entry name" value="Carboxylesterase_B_AS"/>
</dbReference>
<evidence type="ECO:0000259" key="4">
    <source>
        <dbReference type="Pfam" id="PF00135"/>
    </source>
</evidence>
<name>A0ABZ2KV06_9BACT</name>
<sequence>MISCAPALREVARPIAERHVAVDTGTLQGVPGPGETVAFLGIPYAAPPTGAWRWKPPRPAPSWEGVRVAGALGPSCPQPDRAEKIRKVVVTALGGDVAAIPPQGPKGFGPTSEDCLSLNVFAPAFRAAEKRPVMVWIHGGSFAYERGGEEAAILARRGVVVVTFNYRLGLLGFLAHPALTKESPHHASGNYGLLDQIEALRWVQRNIAAFGGDPSRVTIFGHSAGADSVLMLAASPEARGLFRGAMAQSSSLGESQPLAVAEKDGAVIAESLGASSSDPLYALRAAPVERLLAAQSGVEPVTDGWILPKPIPVAIAEGATDGVPLIVGATAKEWSIFAIHSPPAKDVSGYRELLRKAGESHVNRLLALYPAARDEDVPAASIRYLSDWDFVCPARFVASKRRGRTWFYVASTPVSVGESGARYGAFHGSDVRMLFHDEMGIPLGELAQRTGDAMQRYWTRFAISGDPNEPGLAAWPRYGAQHLDFGDPIQVRGDGDHAGCPVFDEAMRDRLSK</sequence>
<dbReference type="InterPro" id="IPR029058">
    <property type="entry name" value="AB_hydrolase_fold"/>
</dbReference>
<dbReference type="SUPFAM" id="SSF53474">
    <property type="entry name" value="alpha/beta-Hydrolases"/>
    <property type="match status" value="1"/>
</dbReference>
<evidence type="ECO:0000256" key="1">
    <source>
        <dbReference type="ARBA" id="ARBA00005964"/>
    </source>
</evidence>
<comment type="similarity">
    <text evidence="1 3">Belongs to the type-B carboxylesterase/lipase family.</text>
</comment>
<dbReference type="PANTHER" id="PTHR11559">
    <property type="entry name" value="CARBOXYLESTERASE"/>
    <property type="match status" value="1"/>
</dbReference>
<keyword evidence="6" id="KW-1185">Reference proteome</keyword>
<dbReference type="EC" id="3.1.1.-" evidence="3"/>
<evidence type="ECO:0000256" key="3">
    <source>
        <dbReference type="RuleBase" id="RU361235"/>
    </source>
</evidence>
<dbReference type="Proteomes" id="UP001374803">
    <property type="component" value="Chromosome"/>
</dbReference>
<accession>A0ABZ2KV06</accession>